<evidence type="ECO:0000313" key="3">
    <source>
        <dbReference type="Proteomes" id="UP001190700"/>
    </source>
</evidence>
<feature type="domain" description="Thioesterase" evidence="1">
    <location>
        <begin position="53"/>
        <end position="129"/>
    </location>
</feature>
<dbReference type="EMBL" id="LGRX02016689">
    <property type="protein sequence ID" value="KAK3261759.1"/>
    <property type="molecule type" value="Genomic_DNA"/>
</dbReference>
<dbReference type="AlphaFoldDB" id="A0AAE0FL73"/>
<name>A0AAE0FL73_9CHLO</name>
<sequence length="174" mass="18858">MVERVEPEWMSELASLADLEELPSPYWKSDTNRASKKMHAVWPLGTRVCSHPGIGHGGLTVLAMDETFGQMHFNLLSEEMGPGFTVNMNVNFRGPVKAGTSLYVTAEVDKIEGRKAFLKGSVCDAPGGTLLLDATALFTAGISYTVLYDDLPACSEGDPSRAINGNLSEHPLTW</sequence>
<dbReference type="PANTHER" id="PTHR47260:SF1">
    <property type="entry name" value="UPF0644 PROTEIN PB2B4.06"/>
    <property type="match status" value="1"/>
</dbReference>
<proteinExistence type="predicted"/>
<accession>A0AAE0FL73</accession>
<gene>
    <name evidence="2" type="ORF">CYMTET_29348</name>
</gene>
<dbReference type="PANTHER" id="PTHR47260">
    <property type="entry name" value="UPF0644 PROTEIN PB2B4.06"/>
    <property type="match status" value="1"/>
</dbReference>
<dbReference type="Gene3D" id="3.10.129.10">
    <property type="entry name" value="Hotdog Thioesterase"/>
    <property type="match status" value="1"/>
</dbReference>
<evidence type="ECO:0000259" key="1">
    <source>
        <dbReference type="Pfam" id="PF03061"/>
    </source>
</evidence>
<dbReference type="Proteomes" id="UP001190700">
    <property type="component" value="Unassembled WGS sequence"/>
</dbReference>
<protein>
    <recommendedName>
        <fullName evidence="1">Thioesterase domain-containing protein</fullName>
    </recommendedName>
</protein>
<dbReference type="InterPro" id="IPR006683">
    <property type="entry name" value="Thioestr_dom"/>
</dbReference>
<dbReference type="InterPro" id="IPR052061">
    <property type="entry name" value="PTE-AB_protein"/>
</dbReference>
<dbReference type="CDD" id="cd03443">
    <property type="entry name" value="PaaI_thioesterase"/>
    <property type="match status" value="1"/>
</dbReference>
<comment type="caution">
    <text evidence="2">The sequence shown here is derived from an EMBL/GenBank/DDBJ whole genome shotgun (WGS) entry which is preliminary data.</text>
</comment>
<dbReference type="SUPFAM" id="SSF54637">
    <property type="entry name" value="Thioesterase/thiol ester dehydrase-isomerase"/>
    <property type="match status" value="1"/>
</dbReference>
<dbReference type="InterPro" id="IPR029069">
    <property type="entry name" value="HotDog_dom_sf"/>
</dbReference>
<dbReference type="Pfam" id="PF03061">
    <property type="entry name" value="4HBT"/>
    <property type="match status" value="1"/>
</dbReference>
<keyword evidence="3" id="KW-1185">Reference proteome</keyword>
<organism evidence="2 3">
    <name type="scientific">Cymbomonas tetramitiformis</name>
    <dbReference type="NCBI Taxonomy" id="36881"/>
    <lineage>
        <taxon>Eukaryota</taxon>
        <taxon>Viridiplantae</taxon>
        <taxon>Chlorophyta</taxon>
        <taxon>Pyramimonadophyceae</taxon>
        <taxon>Pyramimonadales</taxon>
        <taxon>Pyramimonadaceae</taxon>
        <taxon>Cymbomonas</taxon>
    </lineage>
</organism>
<evidence type="ECO:0000313" key="2">
    <source>
        <dbReference type="EMBL" id="KAK3261759.1"/>
    </source>
</evidence>
<reference evidence="2 3" key="1">
    <citation type="journal article" date="2015" name="Genome Biol. Evol.">
        <title>Comparative Genomics of a Bacterivorous Green Alga Reveals Evolutionary Causalities and Consequences of Phago-Mixotrophic Mode of Nutrition.</title>
        <authorList>
            <person name="Burns J.A."/>
            <person name="Paasch A."/>
            <person name="Narechania A."/>
            <person name="Kim E."/>
        </authorList>
    </citation>
    <scope>NUCLEOTIDE SEQUENCE [LARGE SCALE GENOMIC DNA]</scope>
    <source>
        <strain evidence="2 3">PLY_AMNH</strain>
    </source>
</reference>